<dbReference type="SUPFAM" id="SSF49344">
    <property type="entry name" value="CBD9-like"/>
    <property type="match status" value="1"/>
</dbReference>
<feature type="domain" description="Carbohydrate-binding" evidence="2">
    <location>
        <begin position="45"/>
        <end position="225"/>
    </location>
</feature>
<evidence type="ECO:0000256" key="1">
    <source>
        <dbReference type="SAM" id="SignalP"/>
    </source>
</evidence>
<dbReference type="InterPro" id="IPR010502">
    <property type="entry name" value="Carb-bd_dom_fam9"/>
</dbReference>
<evidence type="ECO:0000313" key="4">
    <source>
        <dbReference type="Proteomes" id="UP000229307"/>
    </source>
</evidence>
<name>A0A2M7S6U5_9BACT</name>
<dbReference type="AlphaFoldDB" id="A0A2M7S6U5"/>
<comment type="caution">
    <text evidence="3">The sequence shown here is derived from an EMBL/GenBank/DDBJ whole genome shotgun (WGS) entry which is preliminary data.</text>
</comment>
<dbReference type="GO" id="GO:0004553">
    <property type="term" value="F:hydrolase activity, hydrolyzing O-glycosyl compounds"/>
    <property type="evidence" value="ECO:0007669"/>
    <property type="project" value="InterPro"/>
</dbReference>
<gene>
    <name evidence="3" type="ORF">COY52_10280</name>
</gene>
<dbReference type="GO" id="GO:0016052">
    <property type="term" value="P:carbohydrate catabolic process"/>
    <property type="evidence" value="ECO:0007669"/>
    <property type="project" value="InterPro"/>
</dbReference>
<feature type="chain" id="PRO_5014882949" description="Carbohydrate-binding domain-containing protein" evidence="1">
    <location>
        <begin position="27"/>
        <end position="227"/>
    </location>
</feature>
<accession>A0A2M7S6U5</accession>
<dbReference type="Proteomes" id="UP000229307">
    <property type="component" value="Unassembled WGS sequence"/>
</dbReference>
<evidence type="ECO:0000259" key="2">
    <source>
        <dbReference type="Pfam" id="PF06452"/>
    </source>
</evidence>
<proteinExistence type="predicted"/>
<organism evidence="3 4">
    <name type="scientific">Candidatus Desantisbacteria bacterium CG_4_10_14_0_8_um_filter_48_22</name>
    <dbReference type="NCBI Taxonomy" id="1974543"/>
    <lineage>
        <taxon>Bacteria</taxon>
        <taxon>Candidatus Desantisiibacteriota</taxon>
    </lineage>
</organism>
<keyword evidence="1" id="KW-0732">Signal</keyword>
<dbReference type="Pfam" id="PF06452">
    <property type="entry name" value="CBM9_1"/>
    <property type="match status" value="1"/>
</dbReference>
<dbReference type="EMBL" id="PFMR01000278">
    <property type="protein sequence ID" value="PIZ15190.1"/>
    <property type="molecule type" value="Genomic_DNA"/>
</dbReference>
<protein>
    <recommendedName>
        <fullName evidence="2">Carbohydrate-binding domain-containing protein</fullName>
    </recommendedName>
</protein>
<sequence length="227" mass="25275">MKKLLMAVLFLGMLYTLHVTCYTSFAAEPAKEVTCYSLSAAPVMDGKVEGDKAWKNIPATDGKFFVFGTEGEISQKKTYLRTGYNADALFIAVECDEPDTKYISAAMKDNGELWTEDSVEVFIGQPGLEAEYNQFIVNAIGSRYNGIARTQTEASGWEVKTVTGNKMWSAEIRIPFKTLKANPKKGAMWSFNVCRNICSGAPSINTSWAQMYTSFHEPENFGKILFK</sequence>
<feature type="signal peptide" evidence="1">
    <location>
        <begin position="1"/>
        <end position="26"/>
    </location>
</feature>
<dbReference type="Gene3D" id="2.60.40.1190">
    <property type="match status" value="1"/>
</dbReference>
<evidence type="ECO:0000313" key="3">
    <source>
        <dbReference type="EMBL" id="PIZ15190.1"/>
    </source>
</evidence>
<reference evidence="4" key="1">
    <citation type="submission" date="2017-09" db="EMBL/GenBank/DDBJ databases">
        <title>Depth-based differentiation of microbial function through sediment-hosted aquifers and enrichment of novel symbionts in the deep terrestrial subsurface.</title>
        <authorList>
            <person name="Probst A.J."/>
            <person name="Ladd B."/>
            <person name="Jarett J.K."/>
            <person name="Geller-Mcgrath D.E."/>
            <person name="Sieber C.M.K."/>
            <person name="Emerson J.B."/>
            <person name="Anantharaman K."/>
            <person name="Thomas B.C."/>
            <person name="Malmstrom R."/>
            <person name="Stieglmeier M."/>
            <person name="Klingl A."/>
            <person name="Woyke T."/>
            <person name="Ryan C.M."/>
            <person name="Banfield J.F."/>
        </authorList>
    </citation>
    <scope>NUCLEOTIDE SEQUENCE [LARGE SCALE GENOMIC DNA]</scope>
</reference>
<dbReference type="GO" id="GO:0030246">
    <property type="term" value="F:carbohydrate binding"/>
    <property type="evidence" value="ECO:0007669"/>
    <property type="project" value="InterPro"/>
</dbReference>